<comment type="subunit">
    <text evidence="15">Heterotrimer of RecB, RecC and RecD. All subunits contribute to DNA-binding. Interacts with RecA.</text>
</comment>
<feature type="region of interest" description="DNA-binding and helicase activity, interacts with RecC" evidence="15">
    <location>
        <begin position="1"/>
        <end position="763"/>
    </location>
</feature>
<evidence type="ECO:0000256" key="12">
    <source>
        <dbReference type="ARBA" id="ARBA00023235"/>
    </source>
</evidence>
<feature type="region of interest" description="Nuclease activity, interacts with RecD and RecA" evidence="15">
    <location>
        <begin position="788"/>
        <end position="1126"/>
    </location>
</feature>
<evidence type="ECO:0000256" key="11">
    <source>
        <dbReference type="ARBA" id="ARBA00023204"/>
    </source>
</evidence>
<reference evidence="19 20" key="1">
    <citation type="submission" date="2024-04" db="EMBL/GenBank/DDBJ databases">
        <title>Isolation of an actinomycete strain from pig manure.</title>
        <authorList>
            <person name="Gong T."/>
            <person name="Yu Z."/>
            <person name="An M."/>
            <person name="Wei C."/>
            <person name="Yang W."/>
            <person name="Liu L."/>
        </authorList>
    </citation>
    <scope>NUCLEOTIDE SEQUENCE [LARGE SCALE GENOMIC DNA]</scope>
    <source>
        <strain evidence="19 20">ZF39</strain>
    </source>
</reference>
<dbReference type="InterPro" id="IPR000212">
    <property type="entry name" value="DNA_helicase_UvrD/REP"/>
</dbReference>
<keyword evidence="12 15" id="KW-0413">Isomerase</keyword>
<keyword evidence="2 15" id="KW-0479">Metal-binding</keyword>
<dbReference type="CDD" id="cd22352">
    <property type="entry name" value="RecB_C-like"/>
    <property type="match status" value="1"/>
</dbReference>
<comment type="catalytic activity">
    <reaction evidence="13 15">
        <text>Couples ATP hydrolysis with the unwinding of duplex DNA by translocating in the 3'-5' direction.</text>
        <dbReference type="EC" id="5.6.2.4"/>
    </reaction>
</comment>
<keyword evidence="9 15" id="KW-0460">Magnesium</keyword>
<comment type="catalytic activity">
    <reaction evidence="15">
        <text>Exonucleolytic cleavage (in the presence of ATP) in either 5'- to 3'- or 3'- to 5'-direction to yield 5'-phosphooligonucleotides.</text>
        <dbReference type="EC" id="3.1.11.5"/>
    </reaction>
</comment>
<feature type="binding site" evidence="15">
    <location>
        <position position="997"/>
    </location>
    <ligand>
        <name>Mg(2+)</name>
        <dbReference type="ChEBI" id="CHEBI:18420"/>
    </ligand>
</feature>
<dbReference type="Pfam" id="PF00580">
    <property type="entry name" value="UvrD-helicase"/>
    <property type="match status" value="1"/>
</dbReference>
<feature type="active site" description="For nuclease activity" evidence="15">
    <location>
        <position position="1014"/>
    </location>
</feature>
<evidence type="ECO:0000313" key="20">
    <source>
        <dbReference type="Proteomes" id="UP001442841"/>
    </source>
</evidence>
<sequence length="1126" mass="122948">MTASAFRVTGPLPAIGTHVLEASAGTGKTYTIAALAARYVADGLPLGQLMMITFSRAATGELRERIRGRLTDSEAALERVLAGGDPGPDEVDRLLCTGSPDALRERLQHITAALADFDAAAITTTHEFCGRMLDGLGILAGNHADAVHVENIDDLVREVAADFWLRAFGDADAPDFSWAAAQEIAAQVSEFDGPLAPDPEELPAYARQLSFAAAVRREVARRRAALGLFTYSDLQFRLRDLLRGRVTPDSDPDPDLAEAVRASVRQRFPVVLVDEFQDTDPVQWEILDLAFSGQSTMILIGDPKQAVYGFRHADVNAYLAAIDTPGAHHHTLDTNWRSDGRLIEALHGWFGGARLGDDRIMVRPVHAHHAETRLTAADPELRAPVRLRTLPPAPKRGDTGPRPTISKLRRTITEDLVADIGRVLATEVSLRLGAGAARRARPGDIAVLVRSNWAAEEIRAALAAAGIPAVHTGASSVFATQEAKDWLALLRACESPRSERVRETALTGFLGWSFVELVNADEEQLAKLSTRIRAWSHTLADHGVAGLVEAMMGSGLAERILRRPDGVRSLTDLRHIGEILHTAQMRDRMGTTALIEWFAEQIEHESEGGRERIRRIETDEDAVRVMTIHQAKGLEFPLVYLPDQWEIFEKKPHKDPFTFHREGRRHLYLAPGGSDRSRAWNVAQADEAAERLRLLYVAATRAQCQLVVWWAGLHGRTPSAPLHRMLFRGGDPNPRAAYPCHDSPADLLHPPGVVVQQVGIVQPEAPAALADPLPELRPRLFGRSIDTEWRRTSYSGLTARAHEVGPVGTPLETREDDELHTIGDEPAAEVASGTVLVGELAQESPMARLPRGPAFGNLVHAIYETFDPGAADLTAEVGVQAAQWLSRMPVGAPTADPLGVTQLTEALLPAILTPLGAIAPGRRLCDLPAQDRLAELDFEYALAGGDQPTRRVLLSEIAGVLRRHLPDTDLLAPYADRLVDPLLGDEVLRGFLVGSIDAVFRVTDGEHTRHLIVDYKTNWLGPLDDETPLMVGHYAPAAMATAMMDAHYPLQALLYAVALHRFLRWRLPGYRPEEHLGGVAYLFVRGMAGPDTPVVDGMPCGVFSWHPPAALVTELSDLLAGHQETR</sequence>
<keyword evidence="8 15" id="KW-0067">ATP-binding</keyword>
<evidence type="ECO:0000256" key="3">
    <source>
        <dbReference type="ARBA" id="ARBA00022741"/>
    </source>
</evidence>
<dbReference type="InterPro" id="IPR011335">
    <property type="entry name" value="Restrct_endonuc-II-like"/>
</dbReference>
<comment type="miscellaneous">
    <text evidence="15">In the RecBCD complex, RecB has a slow 3'-5' helicase, an exonuclease activity and loads RecA onto ssDNA, RecD has a fast 5'-3' helicase activity, while RecC stimulates the ATPase and processivity of the RecB helicase and contributes to recognition of the Chi site.</text>
</comment>
<feature type="binding site" evidence="15">
    <location>
        <position position="1014"/>
    </location>
    <ligand>
        <name>Mg(2+)</name>
        <dbReference type="ChEBI" id="CHEBI:18420"/>
    </ligand>
</feature>
<evidence type="ECO:0000256" key="9">
    <source>
        <dbReference type="ARBA" id="ARBA00022842"/>
    </source>
</evidence>
<dbReference type="InterPro" id="IPR011604">
    <property type="entry name" value="PDDEXK-like_dom_sf"/>
</dbReference>
<evidence type="ECO:0000256" key="5">
    <source>
        <dbReference type="ARBA" id="ARBA00022801"/>
    </source>
</evidence>
<dbReference type="PROSITE" id="PS51198">
    <property type="entry name" value="UVRD_HELICASE_ATP_BIND"/>
    <property type="match status" value="1"/>
</dbReference>
<keyword evidence="5 15" id="KW-0378">Hydrolase</keyword>
<dbReference type="EC" id="3.1.11.5" evidence="15"/>
<keyword evidence="3 15" id="KW-0547">Nucleotide-binding</keyword>
<dbReference type="InterPro" id="IPR004586">
    <property type="entry name" value="RecB"/>
</dbReference>
<evidence type="ECO:0000313" key="19">
    <source>
        <dbReference type="EMBL" id="XAN07275.1"/>
    </source>
</evidence>
<keyword evidence="7 15" id="KW-0269">Exonuclease</keyword>
<proteinExistence type="inferred from homology"/>
<comment type="domain">
    <text evidence="15">The N-terminal DNA-binding domain is a ssDNA-dependent ATPase and has ATP-dependent 3'-5' helicase function. This domain interacts with RecC.</text>
</comment>
<name>A0ABZ3FNK2_9ACTN</name>
<comment type="cofactor">
    <cofactor evidence="15">
        <name>Mg(2+)</name>
        <dbReference type="ChEBI" id="CHEBI:18420"/>
    </cofactor>
    <text evidence="15">Binds 1 Mg(2+) ion per subunit.</text>
</comment>
<dbReference type="RefSeq" id="WP_425308726.1">
    <property type="nucleotide sequence ID" value="NZ_CP154795.1"/>
</dbReference>
<evidence type="ECO:0000259" key="18">
    <source>
        <dbReference type="PROSITE" id="PS51217"/>
    </source>
</evidence>
<comment type="domain">
    <text evidence="15">The C-terminal domain has nuclease activity and interacts with RecD. It interacts with RecA, facilitating its loading onto ssDNA.</text>
</comment>
<keyword evidence="1 15" id="KW-0540">Nuclease</keyword>
<dbReference type="EC" id="5.6.2.4" evidence="15"/>
<feature type="domain" description="UvrD-like helicase ATP-binding" evidence="17">
    <location>
        <begin position="1"/>
        <end position="339"/>
    </location>
</feature>
<dbReference type="Gene3D" id="3.40.50.300">
    <property type="entry name" value="P-loop containing nucleotide triphosphate hydrolases"/>
    <property type="match status" value="2"/>
</dbReference>
<dbReference type="Gene3D" id="3.90.320.10">
    <property type="match status" value="1"/>
</dbReference>
<dbReference type="PROSITE" id="PS51217">
    <property type="entry name" value="UVRD_HELICASE_CTER"/>
    <property type="match status" value="1"/>
</dbReference>
<feature type="binding site" evidence="15">
    <location>
        <position position="860"/>
    </location>
    <ligand>
        <name>Mg(2+)</name>
        <dbReference type="ChEBI" id="CHEBI:18420"/>
    </ligand>
</feature>
<dbReference type="InterPro" id="IPR027417">
    <property type="entry name" value="P-loop_NTPase"/>
</dbReference>
<keyword evidence="10 15" id="KW-0238">DNA-binding</keyword>
<dbReference type="InterPro" id="IPR014017">
    <property type="entry name" value="DNA_helicase_UvrD-like_C"/>
</dbReference>
<dbReference type="EMBL" id="CP154795">
    <property type="protein sequence ID" value="XAN07275.1"/>
    <property type="molecule type" value="Genomic_DNA"/>
</dbReference>
<evidence type="ECO:0000256" key="16">
    <source>
        <dbReference type="PROSITE-ProRule" id="PRU00560"/>
    </source>
</evidence>
<evidence type="ECO:0000259" key="17">
    <source>
        <dbReference type="PROSITE" id="PS51198"/>
    </source>
</evidence>
<gene>
    <name evidence="15" type="primary">recB</name>
    <name evidence="19" type="ORF">AADG42_08195</name>
</gene>
<comment type="catalytic activity">
    <reaction evidence="14 15">
        <text>ATP + H2O = ADP + phosphate + H(+)</text>
        <dbReference type="Rhea" id="RHEA:13065"/>
        <dbReference type="ChEBI" id="CHEBI:15377"/>
        <dbReference type="ChEBI" id="CHEBI:15378"/>
        <dbReference type="ChEBI" id="CHEBI:30616"/>
        <dbReference type="ChEBI" id="CHEBI:43474"/>
        <dbReference type="ChEBI" id="CHEBI:456216"/>
        <dbReference type="EC" id="5.6.2.4"/>
    </reaction>
</comment>
<evidence type="ECO:0000256" key="1">
    <source>
        <dbReference type="ARBA" id="ARBA00022722"/>
    </source>
</evidence>
<feature type="domain" description="UvrD-like helicase C-terminal" evidence="18">
    <location>
        <begin position="371"/>
        <end position="633"/>
    </location>
</feature>
<evidence type="ECO:0000256" key="13">
    <source>
        <dbReference type="ARBA" id="ARBA00034617"/>
    </source>
</evidence>
<dbReference type="Pfam" id="PF13361">
    <property type="entry name" value="UvrD_C"/>
    <property type="match status" value="2"/>
</dbReference>
<evidence type="ECO:0000256" key="14">
    <source>
        <dbReference type="ARBA" id="ARBA00048988"/>
    </source>
</evidence>
<dbReference type="PANTHER" id="PTHR11070">
    <property type="entry name" value="UVRD / RECB / PCRA DNA HELICASE FAMILY MEMBER"/>
    <property type="match status" value="1"/>
</dbReference>
<keyword evidence="20" id="KW-1185">Reference proteome</keyword>
<dbReference type="SUPFAM" id="SSF52980">
    <property type="entry name" value="Restriction endonuclease-like"/>
    <property type="match status" value="1"/>
</dbReference>
<dbReference type="Proteomes" id="UP001442841">
    <property type="component" value="Chromosome"/>
</dbReference>
<evidence type="ECO:0000256" key="8">
    <source>
        <dbReference type="ARBA" id="ARBA00022840"/>
    </source>
</evidence>
<dbReference type="HAMAP" id="MF_01485">
    <property type="entry name" value="RecB"/>
    <property type="match status" value="1"/>
</dbReference>
<comment type="similarity">
    <text evidence="15">Belongs to the helicase family. UvrD subfamily.</text>
</comment>
<evidence type="ECO:0000256" key="2">
    <source>
        <dbReference type="ARBA" id="ARBA00022723"/>
    </source>
</evidence>
<evidence type="ECO:0000256" key="15">
    <source>
        <dbReference type="HAMAP-Rule" id="MF_01485"/>
    </source>
</evidence>
<organism evidence="19 20">
    <name type="scientific">Ammonicoccus fulvus</name>
    <dbReference type="NCBI Taxonomy" id="3138240"/>
    <lineage>
        <taxon>Bacteria</taxon>
        <taxon>Bacillati</taxon>
        <taxon>Actinomycetota</taxon>
        <taxon>Actinomycetes</taxon>
        <taxon>Propionibacteriales</taxon>
        <taxon>Propionibacteriaceae</taxon>
        <taxon>Ammonicoccus</taxon>
    </lineage>
</organism>
<dbReference type="PANTHER" id="PTHR11070:SF23">
    <property type="entry name" value="RECBCD ENZYME SUBUNIT RECB"/>
    <property type="match status" value="1"/>
</dbReference>
<evidence type="ECO:0000256" key="10">
    <source>
        <dbReference type="ARBA" id="ARBA00023125"/>
    </source>
</evidence>
<accession>A0ABZ3FNK2</accession>
<evidence type="ECO:0000256" key="7">
    <source>
        <dbReference type="ARBA" id="ARBA00022839"/>
    </source>
</evidence>
<protein>
    <recommendedName>
        <fullName evidence="15">RecBCD enzyme subunit RecB</fullName>
        <ecNumber evidence="15">3.1.11.5</ecNumber>
        <ecNumber evidence="15">5.6.2.4</ecNumber>
    </recommendedName>
    <alternativeName>
        <fullName evidence="15">DNA 3'-5' helicase subunit RecB</fullName>
    </alternativeName>
    <alternativeName>
        <fullName evidence="15">Exonuclease V subunit RecB</fullName>
        <shortName evidence="15">ExoV subunit RecB</shortName>
    </alternativeName>
    <alternativeName>
        <fullName evidence="15">Helicase/nuclease RecBCD subunit RecB</fullName>
    </alternativeName>
</protein>
<keyword evidence="11 15" id="KW-0234">DNA repair</keyword>
<keyword evidence="6 15" id="KW-0347">Helicase</keyword>
<comment type="function">
    <text evidence="15">A helicase/nuclease that prepares dsDNA breaks (DSB) for recombinational DNA repair. Binds to DSBs and unwinds DNA via a highly rapid and processive ATP-dependent bidirectional helicase activity. Unwinds dsDNA until it encounters a Chi (crossover hotspot instigator) sequence from the 3' direction. Cuts ssDNA a few nucleotides 3' to the Chi site. The properties and activities of the enzyme are changed at Chi. The Chi-altered holoenzyme produces a long 3'-ssDNA overhang and facilitates RecA-binding to the ssDNA for homologous DNA recombination and repair. Holoenzyme degrades any linearized DNA that is unable to undergo homologous recombination. In the holoenzyme this subunit contributes ATPase, 3'-5' helicase, exonuclease activity and loads RecA onto ssDNA.</text>
</comment>
<evidence type="ECO:0000256" key="6">
    <source>
        <dbReference type="ARBA" id="ARBA00022806"/>
    </source>
</evidence>
<evidence type="ECO:0000256" key="4">
    <source>
        <dbReference type="ARBA" id="ARBA00022763"/>
    </source>
</evidence>
<feature type="binding site" evidence="16">
    <location>
        <begin position="22"/>
        <end position="29"/>
    </location>
    <ligand>
        <name>ATP</name>
        <dbReference type="ChEBI" id="CHEBI:30616"/>
    </ligand>
</feature>
<keyword evidence="4 15" id="KW-0227">DNA damage</keyword>
<dbReference type="Gene3D" id="1.10.486.10">
    <property type="entry name" value="PCRA, domain 4"/>
    <property type="match status" value="1"/>
</dbReference>
<dbReference type="SUPFAM" id="SSF52540">
    <property type="entry name" value="P-loop containing nucleoside triphosphate hydrolases"/>
    <property type="match status" value="1"/>
</dbReference>
<dbReference type="InterPro" id="IPR014016">
    <property type="entry name" value="UvrD-like_ATP-bd"/>
</dbReference>